<dbReference type="Proteomes" id="UP001236507">
    <property type="component" value="Unassembled WGS sequence"/>
</dbReference>
<feature type="signal peptide" evidence="1">
    <location>
        <begin position="1"/>
        <end position="21"/>
    </location>
</feature>
<dbReference type="Gene3D" id="3.40.1260.10">
    <property type="entry name" value="DsrEFH-like"/>
    <property type="match status" value="1"/>
</dbReference>
<gene>
    <name evidence="2" type="ORF">QM524_25270</name>
</gene>
<evidence type="ECO:0000313" key="2">
    <source>
        <dbReference type="EMBL" id="MDI9862561.1"/>
    </source>
</evidence>
<feature type="chain" id="PRO_5047098993" evidence="1">
    <location>
        <begin position="22"/>
        <end position="142"/>
    </location>
</feature>
<dbReference type="Pfam" id="PF02635">
    <property type="entry name" value="DsrE"/>
    <property type="match status" value="1"/>
</dbReference>
<organism evidence="2 3">
    <name type="scientific">Flectobacillus roseus</name>
    <dbReference type="NCBI Taxonomy" id="502259"/>
    <lineage>
        <taxon>Bacteria</taxon>
        <taxon>Pseudomonadati</taxon>
        <taxon>Bacteroidota</taxon>
        <taxon>Cytophagia</taxon>
        <taxon>Cytophagales</taxon>
        <taxon>Flectobacillaceae</taxon>
        <taxon>Flectobacillus</taxon>
    </lineage>
</organism>
<keyword evidence="3" id="KW-1185">Reference proteome</keyword>
<dbReference type="PANTHER" id="PTHR37691:SF1">
    <property type="entry name" value="BLR3518 PROTEIN"/>
    <property type="match status" value="1"/>
</dbReference>
<dbReference type="InterPro" id="IPR003787">
    <property type="entry name" value="Sulphur_relay_DsrE/F-like"/>
</dbReference>
<reference evidence="2 3" key="1">
    <citation type="submission" date="2023-05" db="EMBL/GenBank/DDBJ databases">
        <title>Novel species of genus Flectobacillus isolated from stream in China.</title>
        <authorList>
            <person name="Lu H."/>
        </authorList>
    </citation>
    <scope>NUCLEOTIDE SEQUENCE [LARGE SCALE GENOMIC DNA]</scope>
    <source>
        <strain evidence="2 3">KCTC 42575</strain>
    </source>
</reference>
<evidence type="ECO:0000256" key="1">
    <source>
        <dbReference type="SAM" id="SignalP"/>
    </source>
</evidence>
<sequence>MKKTLFWALAFWCVASLPSFSQKPKKMKEHAIVFHLATPDTAAYRALTKQLNNVLEVWPTAKLEVVVHNKGIGFMKKEGNVLTSQIEALTQKGVVFAVCENTMKSQKITKDQILPTAQYVPVALIELALKQEEGWSYIKAGF</sequence>
<comment type="caution">
    <text evidence="2">The sequence shown here is derived from an EMBL/GenBank/DDBJ whole genome shotgun (WGS) entry which is preliminary data.</text>
</comment>
<dbReference type="InterPro" id="IPR027396">
    <property type="entry name" value="DsrEFH-like"/>
</dbReference>
<dbReference type="PANTHER" id="PTHR37691">
    <property type="entry name" value="BLR3518 PROTEIN"/>
    <property type="match status" value="1"/>
</dbReference>
<dbReference type="SUPFAM" id="SSF75169">
    <property type="entry name" value="DsrEFH-like"/>
    <property type="match status" value="1"/>
</dbReference>
<accession>A0ABT6YG38</accession>
<dbReference type="RefSeq" id="WP_283346799.1">
    <property type="nucleotide sequence ID" value="NZ_JASHIF010000033.1"/>
</dbReference>
<keyword evidence="1" id="KW-0732">Signal</keyword>
<protein>
    <submittedName>
        <fullName evidence="2">DsrE family protein</fullName>
    </submittedName>
</protein>
<evidence type="ECO:0000313" key="3">
    <source>
        <dbReference type="Proteomes" id="UP001236507"/>
    </source>
</evidence>
<dbReference type="EMBL" id="JASHIF010000033">
    <property type="protein sequence ID" value="MDI9862561.1"/>
    <property type="molecule type" value="Genomic_DNA"/>
</dbReference>
<name>A0ABT6YG38_9BACT</name>
<proteinExistence type="predicted"/>